<sequence>MFTRVLSLYNKKFSMVALLVAGNCATNRRIATLMELPLVGCASHRYNLAVNRYLAAYEPELAAVNSLMVQLRHVNNAAELAKYTDLKPIKRNVTRWWSTFEMMRRYKNIRDLIRQVDAVEEFIPTGATHKNLLELLEELKKLDSLCTRLQGESVSMSDVRVLFDQVADDNRDMASHLRPCAKIVHCPVFTVVLLKIENNFKLTATEARSVQRFVVDPPASSGKGKERSSSDNANEILGGGKQVRASGAASATYNDLAKVLPLTSNTVERLFSQCKFILTLQRSCMLSANFEM</sequence>
<proteinExistence type="predicted"/>
<organism evidence="2 3">
    <name type="scientific">Phytophthora fragariaefolia</name>
    <dbReference type="NCBI Taxonomy" id="1490495"/>
    <lineage>
        <taxon>Eukaryota</taxon>
        <taxon>Sar</taxon>
        <taxon>Stramenopiles</taxon>
        <taxon>Oomycota</taxon>
        <taxon>Peronosporomycetes</taxon>
        <taxon>Peronosporales</taxon>
        <taxon>Peronosporaceae</taxon>
        <taxon>Phytophthora</taxon>
    </lineage>
</organism>
<dbReference type="PANTHER" id="PTHR40866:SF1">
    <property type="entry name" value="BED-TYPE DOMAIN-CONTAINING PROTEIN"/>
    <property type="match status" value="1"/>
</dbReference>
<evidence type="ECO:0000256" key="1">
    <source>
        <dbReference type="SAM" id="MobiDB-lite"/>
    </source>
</evidence>
<name>A0A9W6TL49_9STRA</name>
<dbReference type="AlphaFoldDB" id="A0A9W6TL49"/>
<dbReference type="InterPro" id="IPR012337">
    <property type="entry name" value="RNaseH-like_sf"/>
</dbReference>
<protein>
    <submittedName>
        <fullName evidence="2">Unnamed protein product</fullName>
    </submittedName>
</protein>
<keyword evidence="3" id="KW-1185">Reference proteome</keyword>
<dbReference type="Proteomes" id="UP001165121">
    <property type="component" value="Unassembled WGS sequence"/>
</dbReference>
<comment type="caution">
    <text evidence="2">The sequence shown here is derived from an EMBL/GenBank/DDBJ whole genome shotgun (WGS) entry which is preliminary data.</text>
</comment>
<dbReference type="OrthoDB" id="125975at2759"/>
<evidence type="ECO:0000313" key="3">
    <source>
        <dbReference type="Proteomes" id="UP001165121"/>
    </source>
</evidence>
<reference evidence="2" key="1">
    <citation type="submission" date="2023-04" db="EMBL/GenBank/DDBJ databases">
        <title>Phytophthora fragariaefolia NBRC 109709.</title>
        <authorList>
            <person name="Ichikawa N."/>
            <person name="Sato H."/>
            <person name="Tonouchi N."/>
        </authorList>
    </citation>
    <scope>NUCLEOTIDE SEQUENCE</scope>
    <source>
        <strain evidence="2">NBRC 109709</strain>
    </source>
</reference>
<accession>A0A9W6TL49</accession>
<dbReference type="SUPFAM" id="SSF53098">
    <property type="entry name" value="Ribonuclease H-like"/>
    <property type="match status" value="1"/>
</dbReference>
<feature type="region of interest" description="Disordered" evidence="1">
    <location>
        <begin position="216"/>
        <end position="237"/>
    </location>
</feature>
<evidence type="ECO:0000313" key="2">
    <source>
        <dbReference type="EMBL" id="GMF17457.1"/>
    </source>
</evidence>
<dbReference type="PANTHER" id="PTHR40866">
    <property type="entry name" value="BED-TYPE DOMAIN-CONTAINING PROTEIN"/>
    <property type="match status" value="1"/>
</dbReference>
<dbReference type="EMBL" id="BSXT01000093">
    <property type="protein sequence ID" value="GMF17457.1"/>
    <property type="molecule type" value="Genomic_DNA"/>
</dbReference>
<gene>
    <name evidence="2" type="ORF">Pfra01_000123000</name>
</gene>